<gene>
    <name evidence="3" type="ORF">ACEWY4_001207</name>
</gene>
<evidence type="ECO:0000313" key="3">
    <source>
        <dbReference type="EMBL" id="KAL2104339.1"/>
    </source>
</evidence>
<feature type="domain" description="Transposable element P transposase-like RNase H" evidence="1">
    <location>
        <begin position="17"/>
        <end position="150"/>
    </location>
</feature>
<dbReference type="InterPro" id="IPR048366">
    <property type="entry name" value="TNP-like_GBD"/>
</dbReference>
<reference evidence="3 4" key="1">
    <citation type="submission" date="2024-09" db="EMBL/GenBank/DDBJ databases">
        <title>A chromosome-level genome assembly of Gray's grenadier anchovy, Coilia grayii.</title>
        <authorList>
            <person name="Fu Z."/>
        </authorList>
    </citation>
    <scope>NUCLEOTIDE SEQUENCE [LARGE SCALE GENOMIC DNA]</scope>
    <source>
        <strain evidence="3">G4</strain>
        <tissue evidence="3">Muscle</tissue>
    </source>
</reference>
<evidence type="ECO:0000259" key="1">
    <source>
        <dbReference type="Pfam" id="PF21787"/>
    </source>
</evidence>
<evidence type="ECO:0000313" key="4">
    <source>
        <dbReference type="Proteomes" id="UP001591681"/>
    </source>
</evidence>
<dbReference type="AlphaFoldDB" id="A0ABD1KYW8"/>
<dbReference type="Pfam" id="PF21787">
    <property type="entry name" value="TNP-like_RNaseH_N"/>
    <property type="match status" value="1"/>
</dbReference>
<comment type="caution">
    <text evidence="3">The sequence shown here is derived from an EMBL/GenBank/DDBJ whole genome shotgun (WGS) entry which is preliminary data.</text>
</comment>
<protein>
    <recommendedName>
        <fullName evidence="5">Transposable element P transposase</fullName>
    </recommendedName>
</protein>
<keyword evidence="4" id="KW-1185">Reference proteome</keyword>
<dbReference type="Proteomes" id="UP001591681">
    <property type="component" value="Unassembled WGS sequence"/>
</dbReference>
<accession>A0ABD1KYW8</accession>
<sequence length="377" mass="43070">MPSVRTLQKTIQAVEFKTGFNSNVLSTMKKAMETTKPIDKLCAIITDEMSLKEALRYDEAADRVEGFEDFGRGQRTHYVANYVSAFMVRGLFTKWKQLFGYCFTSGPIPHARLQSMLLDGIRELRKAGMECLVFICDQGAGNRAMLSRLGVTKDQPFFCVDGVRVFCLWDPPHLIKNIRNNWRHHGFTLDGAEITWDILEDLYAYDSRQDIRLCCRLTKKHVHLPPFASMRVRFATQVLSHSVAVGIKTLADIKGLTGQRQQNYQAAARFCENFNGLFDCFNSKQLKDSQKLKCAITDASSHFAFLDTCMDWLPRLRLAGGKANKKQIPCVEGWQHNILCLKMLWSDLQERHGVSFLLTNRLNQDCLENAYSNIRGM</sequence>
<dbReference type="Pfam" id="PF21788">
    <property type="entry name" value="TNP-like_GBD"/>
    <property type="match status" value="1"/>
</dbReference>
<proteinExistence type="predicted"/>
<name>A0ABD1KYW8_9TELE</name>
<dbReference type="InterPro" id="IPR048365">
    <property type="entry name" value="TNP-like_RNaseH_N"/>
</dbReference>
<organism evidence="3 4">
    <name type="scientific">Coilia grayii</name>
    <name type="common">Gray's grenadier anchovy</name>
    <dbReference type="NCBI Taxonomy" id="363190"/>
    <lineage>
        <taxon>Eukaryota</taxon>
        <taxon>Metazoa</taxon>
        <taxon>Chordata</taxon>
        <taxon>Craniata</taxon>
        <taxon>Vertebrata</taxon>
        <taxon>Euteleostomi</taxon>
        <taxon>Actinopterygii</taxon>
        <taxon>Neopterygii</taxon>
        <taxon>Teleostei</taxon>
        <taxon>Clupei</taxon>
        <taxon>Clupeiformes</taxon>
        <taxon>Clupeoidei</taxon>
        <taxon>Engraulidae</taxon>
        <taxon>Coilinae</taxon>
        <taxon>Coilia</taxon>
    </lineage>
</organism>
<feature type="domain" description="Transposable element P transposase-like GTP-binding insertion" evidence="2">
    <location>
        <begin position="173"/>
        <end position="288"/>
    </location>
</feature>
<dbReference type="EMBL" id="JBHFQA010000001">
    <property type="protein sequence ID" value="KAL2104339.1"/>
    <property type="molecule type" value="Genomic_DNA"/>
</dbReference>
<evidence type="ECO:0008006" key="5">
    <source>
        <dbReference type="Google" id="ProtNLM"/>
    </source>
</evidence>
<evidence type="ECO:0000259" key="2">
    <source>
        <dbReference type="Pfam" id="PF21788"/>
    </source>
</evidence>